<evidence type="ECO:0000313" key="1">
    <source>
        <dbReference type="EMBL" id="QHS92105.1"/>
    </source>
</evidence>
<proteinExistence type="predicted"/>
<organism evidence="1">
    <name type="scientific">viral metagenome</name>
    <dbReference type="NCBI Taxonomy" id="1070528"/>
    <lineage>
        <taxon>unclassified sequences</taxon>
        <taxon>metagenomes</taxon>
        <taxon>organismal metagenomes</taxon>
    </lineage>
</organism>
<reference evidence="1" key="1">
    <citation type="journal article" date="2020" name="Nature">
        <title>Giant virus diversity and host interactions through global metagenomics.</title>
        <authorList>
            <person name="Schulz F."/>
            <person name="Roux S."/>
            <person name="Paez-Espino D."/>
            <person name="Jungbluth S."/>
            <person name="Walsh D.A."/>
            <person name="Denef V.J."/>
            <person name="McMahon K.D."/>
            <person name="Konstantinidis K.T."/>
            <person name="Eloe-Fadrosh E.A."/>
            <person name="Kyrpides N.C."/>
            <person name="Woyke T."/>
        </authorList>
    </citation>
    <scope>NUCLEOTIDE SEQUENCE</scope>
    <source>
        <strain evidence="1">GVMAG-M-3300013285-6</strain>
    </source>
</reference>
<protein>
    <submittedName>
        <fullName evidence="1">Uncharacterized protein</fullName>
    </submittedName>
</protein>
<accession>A0A6C0BIC7</accession>
<sequence length="193" mass="22113">MNLFILSANPVEAAQAHADTHVVKMILEACQMLYSAHWTSLHPALLENKSAVGISRAQKLLAVPSVFEDAPVRKNTSERGYRPVHLHHPCTRWIRASKENYLFACRLALAIGEEYKFRYGKTHLCMDHAVWLLNHVPGLPELGLEPFAIAMDKEYKISDDAIECYRHYYKTSKKERGLLQYTKRDRPSFLTSS</sequence>
<dbReference type="EMBL" id="MN739168">
    <property type="protein sequence ID" value="QHS92105.1"/>
    <property type="molecule type" value="Genomic_DNA"/>
</dbReference>
<name>A0A6C0BIC7_9ZZZZ</name>
<dbReference type="AlphaFoldDB" id="A0A6C0BIC7"/>